<dbReference type="InterPro" id="IPR055361">
    <property type="entry name" value="tRNA_methyltr_TrmB_bact"/>
</dbReference>
<keyword evidence="3" id="KW-0489">Methyltransferase</keyword>
<accession>A0A382E3P0</accession>
<dbReference type="EMBL" id="UINC01042183">
    <property type="protein sequence ID" value="SVB44467.1"/>
    <property type="molecule type" value="Genomic_DNA"/>
</dbReference>
<evidence type="ECO:0000256" key="5">
    <source>
        <dbReference type="ARBA" id="ARBA00022691"/>
    </source>
</evidence>
<protein>
    <recommendedName>
        <fullName evidence="2">tRNA (guanine(46)-N(7))-methyltransferase</fullName>
        <ecNumber evidence="2">2.1.1.33</ecNumber>
    </recommendedName>
</protein>
<dbReference type="PANTHER" id="PTHR23417:SF14">
    <property type="entry name" value="PENTACOTRIPEPTIDE-REPEAT REGION OF PRORP DOMAIN-CONTAINING PROTEIN"/>
    <property type="match status" value="1"/>
</dbReference>
<gene>
    <name evidence="7" type="ORF">METZ01_LOCUS197321</name>
</gene>
<dbReference type="GO" id="GO:0008176">
    <property type="term" value="F:tRNA (guanine(46)-N7)-methyltransferase activity"/>
    <property type="evidence" value="ECO:0007669"/>
    <property type="project" value="UniProtKB-EC"/>
</dbReference>
<dbReference type="EC" id="2.1.1.33" evidence="2"/>
<dbReference type="GO" id="GO:0043527">
    <property type="term" value="C:tRNA methyltransferase complex"/>
    <property type="evidence" value="ECO:0007669"/>
    <property type="project" value="TreeGrafter"/>
</dbReference>
<organism evidence="7">
    <name type="scientific">marine metagenome</name>
    <dbReference type="NCBI Taxonomy" id="408172"/>
    <lineage>
        <taxon>unclassified sequences</taxon>
        <taxon>metagenomes</taxon>
        <taxon>ecological metagenomes</taxon>
    </lineage>
</organism>
<dbReference type="AlphaFoldDB" id="A0A382E3P0"/>
<keyword evidence="6" id="KW-0819">tRNA processing</keyword>
<evidence type="ECO:0000256" key="6">
    <source>
        <dbReference type="ARBA" id="ARBA00022694"/>
    </source>
</evidence>
<name>A0A382E3P0_9ZZZZ</name>
<evidence type="ECO:0000256" key="2">
    <source>
        <dbReference type="ARBA" id="ARBA00011977"/>
    </source>
</evidence>
<evidence type="ECO:0000313" key="7">
    <source>
        <dbReference type="EMBL" id="SVB44467.1"/>
    </source>
</evidence>
<proteinExistence type="inferred from homology"/>
<comment type="catalytic activity">
    <reaction evidence="1">
        <text>guanosine(46) in tRNA + S-adenosyl-L-methionine = N(7)-methylguanosine(46) in tRNA + S-adenosyl-L-homocysteine</text>
        <dbReference type="Rhea" id="RHEA:42708"/>
        <dbReference type="Rhea" id="RHEA-COMP:10188"/>
        <dbReference type="Rhea" id="RHEA-COMP:10189"/>
        <dbReference type="ChEBI" id="CHEBI:57856"/>
        <dbReference type="ChEBI" id="CHEBI:59789"/>
        <dbReference type="ChEBI" id="CHEBI:74269"/>
        <dbReference type="ChEBI" id="CHEBI:74480"/>
        <dbReference type="EC" id="2.1.1.33"/>
    </reaction>
</comment>
<dbReference type="Gene3D" id="3.40.50.150">
    <property type="entry name" value="Vaccinia Virus protein VP39"/>
    <property type="match status" value="1"/>
</dbReference>
<dbReference type="InterPro" id="IPR029063">
    <property type="entry name" value="SAM-dependent_MTases_sf"/>
</dbReference>
<dbReference type="Pfam" id="PF02390">
    <property type="entry name" value="Methyltransf_4"/>
    <property type="match status" value="1"/>
</dbReference>
<reference evidence="7" key="1">
    <citation type="submission" date="2018-05" db="EMBL/GenBank/DDBJ databases">
        <authorList>
            <person name="Lanie J.A."/>
            <person name="Ng W.-L."/>
            <person name="Kazmierczak K.M."/>
            <person name="Andrzejewski T.M."/>
            <person name="Davidsen T.M."/>
            <person name="Wayne K.J."/>
            <person name="Tettelin H."/>
            <person name="Glass J.I."/>
            <person name="Rusch D."/>
            <person name="Podicherti R."/>
            <person name="Tsui H.-C.T."/>
            <person name="Winkler M.E."/>
        </authorList>
    </citation>
    <scope>NUCLEOTIDE SEQUENCE</scope>
</reference>
<dbReference type="PROSITE" id="PS51625">
    <property type="entry name" value="SAM_MT_TRMB"/>
    <property type="match status" value="1"/>
</dbReference>
<keyword evidence="4" id="KW-0808">Transferase</keyword>
<dbReference type="PANTHER" id="PTHR23417">
    <property type="entry name" value="3-DEOXY-D-MANNO-OCTULOSONIC-ACID TRANSFERASE/TRNA GUANINE-N 7 - -METHYLTRANSFERASE"/>
    <property type="match status" value="1"/>
</dbReference>
<keyword evidence="5" id="KW-0949">S-adenosyl-L-methionine</keyword>
<dbReference type="InterPro" id="IPR003358">
    <property type="entry name" value="tRNA_(Gua-N-7)_MeTrfase_Trmb"/>
</dbReference>
<dbReference type="NCBIfam" id="TIGR00091">
    <property type="entry name" value="tRNA (guanosine(46)-N7)-methyltransferase TrmB"/>
    <property type="match status" value="1"/>
</dbReference>
<dbReference type="HAMAP" id="MF_01057">
    <property type="entry name" value="tRNA_methyltr_TrmB"/>
    <property type="match status" value="1"/>
</dbReference>
<evidence type="ECO:0000256" key="3">
    <source>
        <dbReference type="ARBA" id="ARBA00022603"/>
    </source>
</evidence>
<sequence length="232" mass="27193">MICLKNNITSSRPIKSYVKREGRLTKSQLHGLNNYWIKYGLEYNPKIINFEKIFKRHGPVILDIGVGAGESTINHAKLHPENNYLAVEVHRPGIGQLLNKIESAALKNIKIIKYDVMDILNKQIPNRSLSQVFIFFPDPWPKKRHHKRRLVNQKLIKLLKEKLVAHGRLHIATDWEDYAEYIRELANNDSGLINLAGENNFSPRPLWRTETRYEYRGKKLEHKVWDFCYGLK</sequence>
<evidence type="ECO:0000256" key="4">
    <source>
        <dbReference type="ARBA" id="ARBA00022679"/>
    </source>
</evidence>
<dbReference type="SUPFAM" id="SSF53335">
    <property type="entry name" value="S-adenosyl-L-methionine-dependent methyltransferases"/>
    <property type="match status" value="1"/>
</dbReference>
<evidence type="ECO:0000256" key="1">
    <source>
        <dbReference type="ARBA" id="ARBA00000142"/>
    </source>
</evidence>